<comment type="caution">
    <text evidence="1">The sequence shown here is derived from an EMBL/GenBank/DDBJ whole genome shotgun (WGS) entry which is preliminary data.</text>
</comment>
<dbReference type="InterPro" id="IPR036514">
    <property type="entry name" value="SGNH_hydro_sf"/>
</dbReference>
<dbReference type="OrthoDB" id="7443339at2"/>
<reference evidence="1 2" key="1">
    <citation type="submission" date="2017-04" db="EMBL/GenBank/DDBJ databases">
        <title>A new member of the family Flavobacteriaceae isolated from ascidians.</title>
        <authorList>
            <person name="Chen L."/>
        </authorList>
    </citation>
    <scope>NUCLEOTIDE SEQUENCE [LARGE SCALE GENOMIC DNA]</scope>
    <source>
        <strain evidence="1 2">HQA918</strain>
    </source>
</reference>
<protein>
    <recommendedName>
        <fullName evidence="3">SGNH/GDSL hydrolase family protein</fullName>
    </recommendedName>
</protein>
<dbReference type="SUPFAM" id="SSF52266">
    <property type="entry name" value="SGNH hydrolase"/>
    <property type="match status" value="1"/>
</dbReference>
<dbReference type="PROSITE" id="PS51257">
    <property type="entry name" value="PROKAR_LIPOPROTEIN"/>
    <property type="match status" value="1"/>
</dbReference>
<gene>
    <name evidence="1" type="ORF">B7P33_17580</name>
</gene>
<evidence type="ECO:0008006" key="3">
    <source>
        <dbReference type="Google" id="ProtNLM"/>
    </source>
</evidence>
<dbReference type="RefSeq" id="WP_097441191.1">
    <property type="nucleotide sequence ID" value="NZ_KZ300477.1"/>
</dbReference>
<evidence type="ECO:0000313" key="1">
    <source>
        <dbReference type="EMBL" id="PCE63083.1"/>
    </source>
</evidence>
<dbReference type="EMBL" id="NBWU01000007">
    <property type="protein sequence ID" value="PCE63083.1"/>
    <property type="molecule type" value="Genomic_DNA"/>
</dbReference>
<sequence>MRVLTIIFLAFMAGACSQNKTRIKVLFVGNSYTYYENLPQIVSIISDSSHTKLVTKKSVAGGAFLSDHWHRRHGLDTRTKIAEGNYDVVVLQEQSLAAIRRPDSLKKYVRLFSDLIRESGAQTYLYETWARKSAPEQQTVISGVYTSIGQEVGANVVPVGRTWAKIQQQYPQWDLYDTDGSHPSRWGTFVTACVFAHTLLGELPEHMEDEYVVLDHEGEQVRLLYIPPEQIQIAKSIIVTGQ</sequence>
<dbReference type="GO" id="GO:0016788">
    <property type="term" value="F:hydrolase activity, acting on ester bonds"/>
    <property type="evidence" value="ECO:0007669"/>
    <property type="project" value="UniProtKB-ARBA"/>
</dbReference>
<dbReference type="Gene3D" id="3.40.50.1110">
    <property type="entry name" value="SGNH hydrolase"/>
    <property type="match status" value="1"/>
</dbReference>
<name>A0A2A4G3T2_9FLAO</name>
<evidence type="ECO:0000313" key="2">
    <source>
        <dbReference type="Proteomes" id="UP000219559"/>
    </source>
</evidence>
<dbReference type="AlphaFoldDB" id="A0A2A4G3T2"/>
<organism evidence="1 2">
    <name type="scientific">Sediminicola luteus</name>
    <dbReference type="NCBI Taxonomy" id="319238"/>
    <lineage>
        <taxon>Bacteria</taxon>
        <taxon>Pseudomonadati</taxon>
        <taxon>Bacteroidota</taxon>
        <taxon>Flavobacteriia</taxon>
        <taxon>Flavobacteriales</taxon>
        <taxon>Flavobacteriaceae</taxon>
        <taxon>Sediminicola</taxon>
    </lineage>
</organism>
<keyword evidence="2" id="KW-1185">Reference proteome</keyword>
<dbReference type="Proteomes" id="UP000219559">
    <property type="component" value="Unassembled WGS sequence"/>
</dbReference>
<proteinExistence type="predicted"/>
<accession>A0A2A4G3T2</accession>